<gene>
    <name evidence="1" type="ORF">O6H91_05G090100</name>
</gene>
<evidence type="ECO:0000313" key="2">
    <source>
        <dbReference type="Proteomes" id="UP001162992"/>
    </source>
</evidence>
<comment type="caution">
    <text evidence="1">The sequence shown here is derived from an EMBL/GenBank/DDBJ whole genome shotgun (WGS) entry which is preliminary data.</text>
</comment>
<dbReference type="Proteomes" id="UP001162992">
    <property type="component" value="Chromosome 5"/>
</dbReference>
<accession>A0ACC2DR07</accession>
<proteinExistence type="predicted"/>
<evidence type="ECO:0000313" key="1">
    <source>
        <dbReference type="EMBL" id="KAJ7556615.1"/>
    </source>
</evidence>
<keyword evidence="2" id="KW-1185">Reference proteome</keyword>
<organism evidence="1 2">
    <name type="scientific">Diphasiastrum complanatum</name>
    <name type="common">Issler's clubmoss</name>
    <name type="synonym">Lycopodium complanatum</name>
    <dbReference type="NCBI Taxonomy" id="34168"/>
    <lineage>
        <taxon>Eukaryota</taxon>
        <taxon>Viridiplantae</taxon>
        <taxon>Streptophyta</taxon>
        <taxon>Embryophyta</taxon>
        <taxon>Tracheophyta</taxon>
        <taxon>Lycopodiopsida</taxon>
        <taxon>Lycopodiales</taxon>
        <taxon>Lycopodiaceae</taxon>
        <taxon>Lycopodioideae</taxon>
        <taxon>Diphasiastrum</taxon>
    </lineage>
</organism>
<protein>
    <submittedName>
        <fullName evidence="1">Uncharacterized protein</fullName>
    </submittedName>
</protein>
<dbReference type="EMBL" id="CM055096">
    <property type="protein sequence ID" value="KAJ7556615.1"/>
    <property type="molecule type" value="Genomic_DNA"/>
</dbReference>
<sequence>MDNYNQPFLFAKDRVLSFKFYVYLYALLATLNSVLAGYDIGVMSGAVLFIKDDLDLNEVQEEVLVGSLNLVSAIGCLIAGRVADMIGRRKTMAVAALISLLGTVQMTLAPSFSMLLTGRLLTGIGVGISLTIAPLYISEVSPAEIRGRMVSLPEVFVNIGILLGYLANYLLSTSPINWRLMLGFGCIPAVLLLSSLIVLPESPRWLVLQNRTREAESVLSKICRDREEALFTLSEMIITAKAQTDELSCSEAGATDIKQALTNNAHFQSNQKLKNDGSGVWLQLLCPTPNVRKLLIIALSLQFFQQASGIDALVYYTPSVLNQSGMTSKSTLLGATMTVGITKALFVPVASIYLDTVGRRPLLLASSLGMSAAMAVVGVSLASMGRSLSPTRSLPSQLELGSISALVAICAYMAFFSIGFGPICAVLTSEIFPSRLRSQALSLGTVMNRTVSGGVAFSFLSIANAIGPPGTFFLFAGICLASAVFVYTCIPETKGKTLEELSK</sequence>
<name>A0ACC2DR07_DIPCM</name>
<reference evidence="2" key="1">
    <citation type="journal article" date="2024" name="Proc. Natl. Acad. Sci. U.S.A.">
        <title>Extraordinary preservation of gene collinearity over three hundred million years revealed in homosporous lycophytes.</title>
        <authorList>
            <person name="Li C."/>
            <person name="Wickell D."/>
            <person name="Kuo L.Y."/>
            <person name="Chen X."/>
            <person name="Nie B."/>
            <person name="Liao X."/>
            <person name="Peng D."/>
            <person name="Ji J."/>
            <person name="Jenkins J."/>
            <person name="Williams M."/>
            <person name="Shu S."/>
            <person name="Plott C."/>
            <person name="Barry K."/>
            <person name="Rajasekar S."/>
            <person name="Grimwood J."/>
            <person name="Han X."/>
            <person name="Sun S."/>
            <person name="Hou Z."/>
            <person name="He W."/>
            <person name="Dai G."/>
            <person name="Sun C."/>
            <person name="Schmutz J."/>
            <person name="Leebens-Mack J.H."/>
            <person name="Li F.W."/>
            <person name="Wang L."/>
        </authorList>
    </citation>
    <scope>NUCLEOTIDE SEQUENCE [LARGE SCALE GENOMIC DNA]</scope>
    <source>
        <strain evidence="2">cv. PW_Plant_1</strain>
    </source>
</reference>